<dbReference type="InterPro" id="IPR036653">
    <property type="entry name" value="CinA-like_C"/>
</dbReference>
<dbReference type="InterPro" id="IPR008136">
    <property type="entry name" value="CinA_C"/>
</dbReference>
<keyword evidence="3" id="KW-1185">Reference proteome</keyword>
<dbReference type="NCBIfam" id="TIGR00199">
    <property type="entry name" value="PncC_domain"/>
    <property type="match status" value="1"/>
</dbReference>
<evidence type="ECO:0000313" key="2">
    <source>
        <dbReference type="EMBL" id="NMG04079.1"/>
    </source>
</evidence>
<sequence>MRLATAESCTGGRIAGAVTDIAGSSGWFDRGFVTYSNEAKCDMLGVDPVTIAAHGAVSEQTAREMAEGALKRSLADVSVAVTGIAGPGGATPTKPVGTVCIAWARRDRPTRSETLVFAGDREAVRAKTVIHAMQALLADLRAGES</sequence>
<organism evidence="2 3">
    <name type="scientific">Azoarcus taiwanensis</name>
    <dbReference type="NCBI Taxonomy" id="666964"/>
    <lineage>
        <taxon>Bacteria</taxon>
        <taxon>Pseudomonadati</taxon>
        <taxon>Pseudomonadota</taxon>
        <taxon>Betaproteobacteria</taxon>
        <taxon>Rhodocyclales</taxon>
        <taxon>Zoogloeaceae</taxon>
        <taxon>Azoarcus</taxon>
    </lineage>
</organism>
<protein>
    <submittedName>
        <fullName evidence="2">Nicotinamide-nucleotide amidohydrolase family protein</fullName>
    </submittedName>
</protein>
<dbReference type="Proteomes" id="UP000599523">
    <property type="component" value="Unassembled WGS sequence"/>
</dbReference>
<dbReference type="Gene3D" id="3.90.950.20">
    <property type="entry name" value="CinA-like"/>
    <property type="match status" value="1"/>
</dbReference>
<evidence type="ECO:0000313" key="3">
    <source>
        <dbReference type="Proteomes" id="UP000599523"/>
    </source>
</evidence>
<evidence type="ECO:0000259" key="1">
    <source>
        <dbReference type="Pfam" id="PF02464"/>
    </source>
</evidence>
<comment type="caution">
    <text evidence="2">The sequence shown here is derived from an EMBL/GenBank/DDBJ whole genome shotgun (WGS) entry which is preliminary data.</text>
</comment>
<dbReference type="Pfam" id="PF02464">
    <property type="entry name" value="CinA"/>
    <property type="match status" value="1"/>
</dbReference>
<name>A0A972FC98_9RHOO</name>
<proteinExistence type="predicted"/>
<feature type="domain" description="CinA C-terminal" evidence="1">
    <location>
        <begin position="2"/>
        <end position="137"/>
    </location>
</feature>
<dbReference type="AlphaFoldDB" id="A0A972FC98"/>
<accession>A0A972FC98</accession>
<gene>
    <name evidence="2" type="ORF">GPA21_14050</name>
</gene>
<dbReference type="SUPFAM" id="SSF142433">
    <property type="entry name" value="CinA-like"/>
    <property type="match status" value="1"/>
</dbReference>
<reference evidence="2" key="1">
    <citation type="submission" date="2019-12" db="EMBL/GenBank/DDBJ databases">
        <title>Comparative genomics gives insights into the taxonomy of the Azoarcus-Aromatoleum group and reveals separate origins of nif in the plant-associated Azoarcus and non-plant-associated Aromatoleum sub-groups.</title>
        <authorList>
            <person name="Lafos M."/>
            <person name="Maluk M."/>
            <person name="Batista M."/>
            <person name="Junghare M."/>
            <person name="Carmona M."/>
            <person name="Faoro H."/>
            <person name="Cruz L.M."/>
            <person name="Battistoni F."/>
            <person name="De Souza E."/>
            <person name="Pedrosa F."/>
            <person name="Chen W.-M."/>
            <person name="Poole P.S."/>
            <person name="Dixon R.A."/>
            <person name="James E.K."/>
        </authorList>
    </citation>
    <scope>NUCLEOTIDE SEQUENCE</scope>
    <source>
        <strain evidence="2">NSC3</strain>
    </source>
</reference>
<dbReference type="EMBL" id="WTVM01000093">
    <property type="protein sequence ID" value="NMG04079.1"/>
    <property type="molecule type" value="Genomic_DNA"/>
</dbReference>